<comment type="caution">
    <text evidence="2">The sequence shown here is derived from an EMBL/GenBank/DDBJ whole genome shotgun (WGS) entry which is preliminary data.</text>
</comment>
<dbReference type="AlphaFoldDB" id="A0A150GNU4"/>
<dbReference type="OrthoDB" id="535277at2759"/>
<proteinExistence type="predicted"/>
<organism evidence="2 3">
    <name type="scientific">Gonium pectorale</name>
    <name type="common">Green alga</name>
    <dbReference type="NCBI Taxonomy" id="33097"/>
    <lineage>
        <taxon>Eukaryota</taxon>
        <taxon>Viridiplantae</taxon>
        <taxon>Chlorophyta</taxon>
        <taxon>core chlorophytes</taxon>
        <taxon>Chlorophyceae</taxon>
        <taxon>CS clade</taxon>
        <taxon>Chlamydomonadales</taxon>
        <taxon>Volvocaceae</taxon>
        <taxon>Gonium</taxon>
    </lineage>
</organism>
<gene>
    <name evidence="2" type="ORF">GPECTOR_12g418</name>
</gene>
<feature type="compositionally biased region" description="Acidic residues" evidence="1">
    <location>
        <begin position="18"/>
        <end position="38"/>
    </location>
</feature>
<evidence type="ECO:0000256" key="1">
    <source>
        <dbReference type="SAM" id="MobiDB-lite"/>
    </source>
</evidence>
<dbReference type="PANTHER" id="PTHR46880">
    <property type="entry name" value="RAS-ASSOCIATING DOMAIN-CONTAINING PROTEIN"/>
    <property type="match status" value="1"/>
</dbReference>
<dbReference type="PANTHER" id="PTHR46880:SF5">
    <property type="entry name" value="DUF4371 DOMAIN-CONTAINING PROTEIN"/>
    <property type="match status" value="1"/>
</dbReference>
<dbReference type="Proteomes" id="UP000075714">
    <property type="component" value="Unassembled WGS sequence"/>
</dbReference>
<feature type="region of interest" description="Disordered" evidence="1">
    <location>
        <begin position="1"/>
        <end position="45"/>
    </location>
</feature>
<feature type="compositionally biased region" description="Pro residues" evidence="1">
    <location>
        <begin position="1"/>
        <end position="10"/>
    </location>
</feature>
<evidence type="ECO:0000313" key="2">
    <source>
        <dbReference type="EMBL" id="KXZ51455.1"/>
    </source>
</evidence>
<name>A0A150GNU4_GONPE</name>
<dbReference type="STRING" id="33097.A0A150GNU4"/>
<evidence type="ECO:0008006" key="4">
    <source>
        <dbReference type="Google" id="ProtNLM"/>
    </source>
</evidence>
<keyword evidence="3" id="KW-1185">Reference proteome</keyword>
<sequence>MPPPSAPPPVDGAGGAGSDDEYAPGDDDYESDTSDYDERDPRSERKHFDTVYENLTDFSTLGFLHLMCDALVQTDAMFKFMQCEQFKFSEVNNVVDTVRTVINESFVTVQPGKYVTPALSSFMQEMAATKFVSYKGHTLTGVPPNPTAALHSLVKEYAQGLIVRLGERFPDSKFLTALAMFDPAEYPENGDDPEVREAWLLKRFEEVRKYFAEREAARVHEHPCYPEIDFDAARAELSAFGSAMWKRRAQALADKQKYVEHYVKQRQLLQALADGYFSLIDGEAMEAMEAAAEEARSRRGPAPDHHVNLAMEQLCGGKLFYPNLWKLALFCVLIKPTSVMCERVFSARTALKTCRRARLSAFRLAQGLFIKMNTSGSLVKESVMLGEAMEKYKDGRRMHIYTAVAERVENALRDPRFSRL</sequence>
<protein>
    <recommendedName>
        <fullName evidence="4">HAT C-terminal dimerisation domain-containing protein</fullName>
    </recommendedName>
</protein>
<evidence type="ECO:0000313" key="3">
    <source>
        <dbReference type="Proteomes" id="UP000075714"/>
    </source>
</evidence>
<reference evidence="3" key="1">
    <citation type="journal article" date="2016" name="Nat. Commun.">
        <title>The Gonium pectorale genome demonstrates co-option of cell cycle regulation during the evolution of multicellularity.</title>
        <authorList>
            <person name="Hanschen E.R."/>
            <person name="Marriage T.N."/>
            <person name="Ferris P.J."/>
            <person name="Hamaji T."/>
            <person name="Toyoda A."/>
            <person name="Fujiyama A."/>
            <person name="Neme R."/>
            <person name="Noguchi H."/>
            <person name="Minakuchi Y."/>
            <person name="Suzuki M."/>
            <person name="Kawai-Toyooka H."/>
            <person name="Smith D.R."/>
            <person name="Sparks H."/>
            <person name="Anderson J."/>
            <person name="Bakaric R."/>
            <person name="Luria V."/>
            <person name="Karger A."/>
            <person name="Kirschner M.W."/>
            <person name="Durand P.M."/>
            <person name="Michod R.E."/>
            <person name="Nozaki H."/>
            <person name="Olson B.J."/>
        </authorList>
    </citation>
    <scope>NUCLEOTIDE SEQUENCE [LARGE SCALE GENOMIC DNA]</scope>
    <source>
        <strain evidence="3">NIES-2863</strain>
    </source>
</reference>
<dbReference type="EMBL" id="LSYV01000013">
    <property type="protein sequence ID" value="KXZ51455.1"/>
    <property type="molecule type" value="Genomic_DNA"/>
</dbReference>
<accession>A0A150GNU4</accession>